<dbReference type="SUPFAM" id="SSF57184">
    <property type="entry name" value="Growth factor receptor domain"/>
    <property type="match status" value="1"/>
</dbReference>
<protein>
    <submittedName>
        <fullName evidence="2">Putative secreted protein</fullName>
    </submittedName>
</protein>
<dbReference type="InterPro" id="IPR009030">
    <property type="entry name" value="Growth_fac_rcpt_cys_sf"/>
</dbReference>
<organism evidence="2">
    <name type="scientific">Amblyomma triste</name>
    <name type="common">Neotropical tick</name>
    <dbReference type="NCBI Taxonomy" id="251400"/>
    <lineage>
        <taxon>Eukaryota</taxon>
        <taxon>Metazoa</taxon>
        <taxon>Ecdysozoa</taxon>
        <taxon>Arthropoda</taxon>
        <taxon>Chelicerata</taxon>
        <taxon>Arachnida</taxon>
        <taxon>Acari</taxon>
        <taxon>Parasitiformes</taxon>
        <taxon>Ixodida</taxon>
        <taxon>Ixodoidea</taxon>
        <taxon>Ixodidae</taxon>
        <taxon>Amblyomminae</taxon>
        <taxon>Amblyomma</taxon>
    </lineage>
</organism>
<keyword evidence="1" id="KW-0732">Signal</keyword>
<dbReference type="AlphaFoldDB" id="A0A023GC25"/>
<evidence type="ECO:0000256" key="1">
    <source>
        <dbReference type="SAM" id="SignalP"/>
    </source>
</evidence>
<feature type="chain" id="PRO_5001517531" evidence="1">
    <location>
        <begin position="29"/>
        <end position="115"/>
    </location>
</feature>
<name>A0A023GC25_AMBTT</name>
<reference evidence="2" key="1">
    <citation type="submission" date="2014-03" db="EMBL/GenBank/DDBJ databases">
        <title>The sialotranscriptome of Amblyomma triste, Amblyomma parvum and Amblyomma cajennense ticks, uncovered by 454-based RNA-seq.</title>
        <authorList>
            <person name="Garcia G.R."/>
            <person name="Gardinassi L.G."/>
            <person name="Ribeiro J.M."/>
            <person name="Anatriello E."/>
            <person name="Ferreira B.R."/>
            <person name="Moreira H.N."/>
            <person name="Mafra C."/>
            <person name="Olegario M.M."/>
            <person name="Szabo P.J."/>
            <person name="Miranda-Santos I.K."/>
            <person name="Maruyama S.R."/>
        </authorList>
    </citation>
    <scope>NUCLEOTIDE SEQUENCE</scope>
    <source>
        <strain evidence="2">Mato Grasso do Sul</strain>
        <tissue evidence="2">Salivary glands</tissue>
    </source>
</reference>
<feature type="signal peptide" evidence="1">
    <location>
        <begin position="1"/>
        <end position="28"/>
    </location>
</feature>
<sequence>MCHCCSAKMKLAVIFMVVLSVAVVGVWATSQPICAANACDQATCQAVECSCGTHKDYCGCCDFCNKCPNEECTMIYDDPCTEGHHCVLDNPQESFATGGKGHCRPESATVAGSHN</sequence>
<dbReference type="EMBL" id="GBBM01004980">
    <property type="protein sequence ID" value="JAC30438.1"/>
    <property type="molecule type" value="mRNA"/>
</dbReference>
<evidence type="ECO:0000313" key="2">
    <source>
        <dbReference type="EMBL" id="JAC30438.1"/>
    </source>
</evidence>
<accession>A0A023GC25</accession>
<dbReference type="Gene3D" id="4.10.40.20">
    <property type="match status" value="1"/>
</dbReference>
<proteinExistence type="evidence at transcript level"/>